<dbReference type="InterPro" id="IPR004570">
    <property type="entry name" value="Phosphatidylglycerol_P_synth"/>
</dbReference>
<dbReference type="InterPro" id="IPR050324">
    <property type="entry name" value="CDP-alcohol_PTase-I"/>
</dbReference>
<dbReference type="Gene3D" id="1.20.120.1760">
    <property type="match status" value="1"/>
</dbReference>
<dbReference type="GO" id="GO:0046474">
    <property type="term" value="P:glycerophospholipid biosynthetic process"/>
    <property type="evidence" value="ECO:0007669"/>
    <property type="project" value="TreeGrafter"/>
</dbReference>
<evidence type="ECO:0000256" key="4">
    <source>
        <dbReference type="ARBA" id="ARBA00013170"/>
    </source>
</evidence>
<evidence type="ECO:0000256" key="3">
    <source>
        <dbReference type="ARBA" id="ARBA00010441"/>
    </source>
</evidence>
<dbReference type="EC" id="2.7.8.5" evidence="4"/>
<evidence type="ECO:0000256" key="7">
    <source>
        <dbReference type="ARBA" id="ARBA00022679"/>
    </source>
</evidence>
<name>A0A061JID9_9PROT</name>
<dbReference type="PROSITE" id="PS00379">
    <property type="entry name" value="CDP_ALCOHOL_P_TRANSF"/>
    <property type="match status" value="1"/>
</dbReference>
<evidence type="ECO:0000256" key="10">
    <source>
        <dbReference type="ARBA" id="ARBA00023098"/>
    </source>
</evidence>
<comment type="similarity">
    <text evidence="3 15">Belongs to the CDP-alcohol phosphatidyltransferase class-I family.</text>
</comment>
<evidence type="ECO:0000313" key="17">
    <source>
        <dbReference type="EMBL" id="ETZ05313.1"/>
    </source>
</evidence>
<keyword evidence="12" id="KW-0594">Phospholipid biosynthesis</keyword>
<keyword evidence="8 16" id="KW-0812">Transmembrane</keyword>
<dbReference type="InterPro" id="IPR043130">
    <property type="entry name" value="CDP-OH_PTrfase_TM_dom"/>
</dbReference>
<dbReference type="GO" id="GO:0016020">
    <property type="term" value="C:membrane"/>
    <property type="evidence" value="ECO:0007669"/>
    <property type="project" value="UniProtKB-SubCell"/>
</dbReference>
<dbReference type="PANTHER" id="PTHR14269:SF11">
    <property type="entry name" value="CDP-DIACYLGLYCEROL--GLYCEROL-3-PHOSPHATE 3-PHOSPHATIDYLTRANSFERASE"/>
    <property type="match status" value="1"/>
</dbReference>
<evidence type="ECO:0000256" key="16">
    <source>
        <dbReference type="SAM" id="Phobius"/>
    </source>
</evidence>
<dbReference type="InterPro" id="IPR048254">
    <property type="entry name" value="CDP_ALCOHOL_P_TRANSF_CS"/>
</dbReference>
<evidence type="ECO:0000256" key="15">
    <source>
        <dbReference type="RuleBase" id="RU003750"/>
    </source>
</evidence>
<evidence type="ECO:0000256" key="6">
    <source>
        <dbReference type="ARBA" id="ARBA00022516"/>
    </source>
</evidence>
<keyword evidence="13" id="KW-1208">Phospholipid metabolism</keyword>
<feature type="transmembrane region" description="Helical" evidence="16">
    <location>
        <begin position="126"/>
        <end position="151"/>
    </location>
</feature>
<accession>A0A061JID9</accession>
<evidence type="ECO:0000256" key="5">
    <source>
        <dbReference type="ARBA" id="ARBA00014944"/>
    </source>
</evidence>
<evidence type="ECO:0000256" key="2">
    <source>
        <dbReference type="ARBA" id="ARBA00005042"/>
    </source>
</evidence>
<dbReference type="Pfam" id="PF01066">
    <property type="entry name" value="CDP-OH_P_transf"/>
    <property type="match status" value="1"/>
</dbReference>
<keyword evidence="6" id="KW-0444">Lipid biosynthesis</keyword>
<evidence type="ECO:0000256" key="8">
    <source>
        <dbReference type="ARBA" id="ARBA00022692"/>
    </source>
</evidence>
<evidence type="ECO:0000256" key="13">
    <source>
        <dbReference type="ARBA" id="ARBA00023264"/>
    </source>
</evidence>
<dbReference type="AlphaFoldDB" id="A0A061JID9"/>
<comment type="caution">
    <text evidence="17">The sequence shown here is derived from an EMBL/GenBank/DDBJ whole genome shotgun (WGS) entry which is preliminary data.</text>
</comment>
<comment type="pathway">
    <text evidence="2">Phospholipid metabolism; phosphatidylglycerol biosynthesis; phosphatidylglycerol from CDP-diacylglycerol: step 1/2.</text>
</comment>
<gene>
    <name evidence="17" type="ORF">K737_300249</name>
</gene>
<dbReference type="PIRSF" id="PIRSF000847">
    <property type="entry name" value="Phos_ph_gly_syn"/>
    <property type="match status" value="1"/>
</dbReference>
<evidence type="ECO:0000256" key="9">
    <source>
        <dbReference type="ARBA" id="ARBA00022989"/>
    </source>
</evidence>
<feature type="transmembrane region" description="Helical" evidence="16">
    <location>
        <begin position="94"/>
        <end position="114"/>
    </location>
</feature>
<sequence>MVKKILKKAWGPNFLTGLRCFLGLWMGIRLQYHLDWTLMVVFSCIMLTDVLDGWWARSYKITSTLGTILDPLADKIMIMSVIFGLVKRTVLPKWFFYLTLVKEVTLIIGSLYGAKSYKHFPLKAILWGKIAMFSQCVLILLAMSRILYPWHHIGYDVYLWIVTLTMSIAWLIYVFRAKGHLL</sequence>
<evidence type="ECO:0000256" key="1">
    <source>
        <dbReference type="ARBA" id="ARBA00004141"/>
    </source>
</evidence>
<evidence type="ECO:0000256" key="14">
    <source>
        <dbReference type="ARBA" id="ARBA00048586"/>
    </source>
</evidence>
<keyword evidence="18" id="KW-1185">Reference proteome</keyword>
<dbReference type="Proteomes" id="UP000026922">
    <property type="component" value="Unassembled WGS sequence"/>
</dbReference>
<keyword evidence="11 16" id="KW-0472">Membrane</keyword>
<feature type="transmembrane region" description="Helical" evidence="16">
    <location>
        <begin position="36"/>
        <end position="56"/>
    </location>
</feature>
<evidence type="ECO:0000313" key="18">
    <source>
        <dbReference type="Proteomes" id="UP000026922"/>
    </source>
</evidence>
<dbReference type="InterPro" id="IPR000462">
    <property type="entry name" value="CDP-OH_P_trans"/>
</dbReference>
<evidence type="ECO:0000256" key="12">
    <source>
        <dbReference type="ARBA" id="ARBA00023209"/>
    </source>
</evidence>
<dbReference type="GO" id="GO:0008444">
    <property type="term" value="F:CDP-diacylglycerol-glycerol-3-phosphate 3-phosphatidyltransferase activity"/>
    <property type="evidence" value="ECO:0007669"/>
    <property type="project" value="UniProtKB-EC"/>
</dbReference>
<keyword evidence="9 16" id="KW-1133">Transmembrane helix</keyword>
<comment type="subcellular location">
    <subcellularLocation>
        <location evidence="1">Membrane</location>
        <topology evidence="1">Multi-pass membrane protein</topology>
    </subcellularLocation>
</comment>
<proteinExistence type="inferred from homology"/>
<keyword evidence="7 15" id="KW-0808">Transferase</keyword>
<reference evidence="17 18" key="1">
    <citation type="journal article" date="2013" name="Genome Announc.">
        <title>Draft Genome Sequence of Holospora undulata Strain HU1, a Micronucleus-Specific Symbiont of the Ciliate Paramecium caudatum.</title>
        <authorList>
            <person name="Dohra H."/>
            <person name="Suzuki H."/>
            <person name="Suzuki T."/>
            <person name="Tanaka K."/>
            <person name="Fujishima M."/>
        </authorList>
    </citation>
    <scope>NUCLEOTIDE SEQUENCE [LARGE SCALE GENOMIC DNA]</scope>
    <source>
        <strain evidence="17 18">HU1</strain>
    </source>
</reference>
<organism evidence="17 18">
    <name type="scientific">Holospora undulata HU1</name>
    <dbReference type="NCBI Taxonomy" id="1321371"/>
    <lineage>
        <taxon>Bacteria</taxon>
        <taxon>Pseudomonadati</taxon>
        <taxon>Pseudomonadota</taxon>
        <taxon>Alphaproteobacteria</taxon>
        <taxon>Holosporales</taxon>
        <taxon>Holosporaceae</taxon>
        <taxon>Holospora</taxon>
    </lineage>
</organism>
<protein>
    <recommendedName>
        <fullName evidence="5">CDP-diacylglycerol--glycerol-3-phosphate 3-phosphatidyltransferase</fullName>
        <ecNumber evidence="4">2.7.8.5</ecNumber>
    </recommendedName>
</protein>
<keyword evidence="10" id="KW-0443">Lipid metabolism</keyword>
<dbReference type="PANTHER" id="PTHR14269">
    <property type="entry name" value="CDP-DIACYLGLYCEROL--GLYCEROL-3-PHOSPHATE 3-PHOSPHATIDYLTRANSFERASE-RELATED"/>
    <property type="match status" value="1"/>
</dbReference>
<dbReference type="EMBL" id="ARPM03000074">
    <property type="protein sequence ID" value="ETZ05313.1"/>
    <property type="molecule type" value="Genomic_DNA"/>
</dbReference>
<evidence type="ECO:0000256" key="11">
    <source>
        <dbReference type="ARBA" id="ARBA00023136"/>
    </source>
</evidence>
<comment type="catalytic activity">
    <reaction evidence="14">
        <text>a CDP-1,2-diacyl-sn-glycerol + sn-glycerol 3-phosphate = a 1,2-diacyl-sn-glycero-3-phospho-(1'-sn-glycero-3'-phosphate) + CMP + H(+)</text>
        <dbReference type="Rhea" id="RHEA:12593"/>
        <dbReference type="ChEBI" id="CHEBI:15378"/>
        <dbReference type="ChEBI" id="CHEBI:57597"/>
        <dbReference type="ChEBI" id="CHEBI:58332"/>
        <dbReference type="ChEBI" id="CHEBI:60110"/>
        <dbReference type="ChEBI" id="CHEBI:60377"/>
        <dbReference type="EC" id="2.7.8.5"/>
    </reaction>
</comment>
<feature type="transmembrane region" description="Helical" evidence="16">
    <location>
        <begin position="157"/>
        <end position="175"/>
    </location>
</feature>
<dbReference type="RefSeq" id="WP_023492221.1">
    <property type="nucleotide sequence ID" value="NZ_ARPM03000074.1"/>
</dbReference>